<evidence type="ECO:0000313" key="5">
    <source>
        <dbReference type="EMBL" id="AOX15873.1"/>
    </source>
</evidence>
<organism evidence="5 6">
    <name type="scientific">Kozakia baliensis</name>
    <dbReference type="NCBI Taxonomy" id="153496"/>
    <lineage>
        <taxon>Bacteria</taxon>
        <taxon>Pseudomonadati</taxon>
        <taxon>Pseudomonadota</taxon>
        <taxon>Alphaproteobacteria</taxon>
        <taxon>Acetobacterales</taxon>
        <taxon>Acetobacteraceae</taxon>
        <taxon>Kozakia</taxon>
    </lineage>
</organism>
<evidence type="ECO:0000259" key="4">
    <source>
        <dbReference type="SMART" id="SM00822"/>
    </source>
</evidence>
<dbReference type="AlphaFoldDB" id="A0A1D8UQF4"/>
<dbReference type="Gene3D" id="3.40.50.720">
    <property type="entry name" value="NAD(P)-binding Rossmann-like Domain"/>
    <property type="match status" value="1"/>
</dbReference>
<sequence>MPTVLVTGATSGFGHAIATRLIRDGHRVIATGRRRERLQELASNLGKNLLPFPLDVTDSKAVAALPNSLPAEWREVDVLVNNAGLALGVAKAQDASVSDWQTMIQTNATGLVEVTHALLPGMIERNRGYIISIGSTAGTYPYVGGNVYGATKAFVEQFMRNLRTDLLGTKLRASNIEPGLCGGSEFSNVRLKDDQKAADVYKNTTPLNSEDIAETISWLLSLPPHVNINSIEMMPVCQAAGGLAVDRTIG</sequence>
<dbReference type="FunFam" id="3.40.50.720:FF:000047">
    <property type="entry name" value="NADP-dependent L-serine/L-allo-threonine dehydrogenase"/>
    <property type="match status" value="1"/>
</dbReference>
<gene>
    <name evidence="5" type="ORF">A0U89_00590</name>
</gene>
<dbReference type="STRING" id="153496.A0U89_00590"/>
<keyword evidence="2" id="KW-0560">Oxidoreductase</keyword>
<dbReference type="GO" id="GO:0016616">
    <property type="term" value="F:oxidoreductase activity, acting on the CH-OH group of donors, NAD or NADP as acceptor"/>
    <property type="evidence" value="ECO:0007669"/>
    <property type="project" value="UniProtKB-ARBA"/>
</dbReference>
<evidence type="ECO:0000256" key="2">
    <source>
        <dbReference type="ARBA" id="ARBA00023002"/>
    </source>
</evidence>
<reference evidence="5 6" key="1">
    <citation type="journal article" date="2016" name="Microb. Cell Fact.">
        <title>Dissection of exopolysaccharide biosynthesis in Kozakia baliensis.</title>
        <authorList>
            <person name="Brandt J.U."/>
            <person name="Jakob F."/>
            <person name="Behr J."/>
            <person name="Geissler A.J."/>
            <person name="Vogel R.F."/>
        </authorList>
    </citation>
    <scope>NUCLEOTIDE SEQUENCE [LARGE SCALE GENOMIC DNA]</scope>
    <source>
        <strain evidence="5 6">DSM 14400</strain>
    </source>
</reference>
<dbReference type="PROSITE" id="PS00061">
    <property type="entry name" value="ADH_SHORT"/>
    <property type="match status" value="1"/>
</dbReference>
<dbReference type="RefSeq" id="WP_029603683.1">
    <property type="nucleotide sequence ID" value="NZ_BJVW01000004.1"/>
</dbReference>
<feature type="domain" description="Ketoreductase" evidence="4">
    <location>
        <begin position="2"/>
        <end position="179"/>
    </location>
</feature>
<dbReference type="InterPro" id="IPR036291">
    <property type="entry name" value="NAD(P)-bd_dom_sf"/>
</dbReference>
<protein>
    <submittedName>
        <fullName evidence="5">NAD(P)-dependent oxidoreductase</fullName>
    </submittedName>
</protein>
<dbReference type="PRINTS" id="PR00081">
    <property type="entry name" value="GDHRDH"/>
</dbReference>
<dbReference type="PANTHER" id="PTHR42901:SF1">
    <property type="entry name" value="ALCOHOL DEHYDROGENASE"/>
    <property type="match status" value="1"/>
</dbReference>
<dbReference type="SUPFAM" id="SSF51735">
    <property type="entry name" value="NAD(P)-binding Rossmann-fold domains"/>
    <property type="match status" value="1"/>
</dbReference>
<dbReference type="OrthoDB" id="658698at2"/>
<dbReference type="InterPro" id="IPR002347">
    <property type="entry name" value="SDR_fam"/>
</dbReference>
<dbReference type="PRINTS" id="PR00080">
    <property type="entry name" value="SDRFAMILY"/>
</dbReference>
<name>A0A1D8UQF4_9PROT</name>
<dbReference type="KEGG" id="kba:A0U89_00590"/>
<dbReference type="Pfam" id="PF00106">
    <property type="entry name" value="adh_short"/>
    <property type="match status" value="1"/>
</dbReference>
<proteinExistence type="inferred from homology"/>
<accession>A0A1D8UQF4</accession>
<dbReference type="SMART" id="SM00822">
    <property type="entry name" value="PKS_KR"/>
    <property type="match status" value="1"/>
</dbReference>
<evidence type="ECO:0000256" key="3">
    <source>
        <dbReference type="RuleBase" id="RU000363"/>
    </source>
</evidence>
<evidence type="ECO:0000256" key="1">
    <source>
        <dbReference type="ARBA" id="ARBA00006484"/>
    </source>
</evidence>
<keyword evidence="6" id="KW-1185">Reference proteome</keyword>
<comment type="similarity">
    <text evidence="1 3">Belongs to the short-chain dehydrogenases/reductases (SDR) family.</text>
</comment>
<dbReference type="InterPro" id="IPR057326">
    <property type="entry name" value="KR_dom"/>
</dbReference>
<evidence type="ECO:0000313" key="6">
    <source>
        <dbReference type="Proteomes" id="UP000179145"/>
    </source>
</evidence>
<dbReference type="Proteomes" id="UP000179145">
    <property type="component" value="Chromosome"/>
</dbReference>
<dbReference type="InterPro" id="IPR020904">
    <property type="entry name" value="Sc_DH/Rdtase_CS"/>
</dbReference>
<dbReference type="PANTHER" id="PTHR42901">
    <property type="entry name" value="ALCOHOL DEHYDROGENASE"/>
    <property type="match status" value="1"/>
</dbReference>
<dbReference type="EMBL" id="CP014674">
    <property type="protein sequence ID" value="AOX15873.1"/>
    <property type="molecule type" value="Genomic_DNA"/>
</dbReference>
<dbReference type="eggNOG" id="COG4221">
    <property type="taxonomic scope" value="Bacteria"/>
</dbReference>